<dbReference type="PANTHER" id="PTHR11815:SF10">
    <property type="entry name" value="SUCCINATE--COA LIGASE [GDP-FORMING] SUBUNIT BETA, MITOCHONDRIAL"/>
    <property type="match status" value="1"/>
</dbReference>
<evidence type="ECO:0000313" key="4">
    <source>
        <dbReference type="Proteomes" id="UP000663992"/>
    </source>
</evidence>
<dbReference type="InterPro" id="IPR016102">
    <property type="entry name" value="Succinyl-CoA_synth-like"/>
</dbReference>
<gene>
    <name evidence="3" type="primary">sucC</name>
    <name evidence="3" type="ORF">J0A65_24315</name>
</gene>
<dbReference type="InterPro" id="IPR005811">
    <property type="entry name" value="SUCC_ACL_C"/>
</dbReference>
<dbReference type="Pfam" id="PF00549">
    <property type="entry name" value="Ligase_CoA"/>
    <property type="match status" value="1"/>
</dbReference>
<keyword evidence="1" id="KW-0547">Nucleotide-binding</keyword>
<keyword evidence="4" id="KW-1185">Reference proteome</keyword>
<feature type="non-terminal residue" evidence="3">
    <location>
        <position position="1"/>
    </location>
</feature>
<dbReference type="Proteomes" id="UP000663992">
    <property type="component" value="Unassembled WGS sequence"/>
</dbReference>
<protein>
    <submittedName>
        <fullName evidence="3">Succinate--CoA ligase subunit beta</fullName>
        <ecNumber evidence="3">6.2.1.5</ecNumber>
    </submittedName>
</protein>
<feature type="domain" description="ATP-citrate synthase/succinyl-CoA ligase C-terminal" evidence="2">
    <location>
        <begin position="2"/>
        <end position="105"/>
    </location>
</feature>
<comment type="caution">
    <text evidence="3">The sequence shown here is derived from an EMBL/GenBank/DDBJ whole genome shotgun (WGS) entry which is preliminary data.</text>
</comment>
<name>A0ABS3D0V4_9ALTE</name>
<dbReference type="PANTHER" id="PTHR11815">
    <property type="entry name" value="SUCCINYL-COA SYNTHETASE BETA CHAIN"/>
    <property type="match status" value="1"/>
</dbReference>
<evidence type="ECO:0000256" key="1">
    <source>
        <dbReference type="ARBA" id="ARBA00022741"/>
    </source>
</evidence>
<reference evidence="3 4" key="1">
    <citation type="submission" date="2021-03" db="EMBL/GenBank/DDBJ databases">
        <title>novel species isolated from a fishpond in China.</title>
        <authorList>
            <person name="Lu H."/>
            <person name="Cai Z."/>
        </authorList>
    </citation>
    <scope>NUCLEOTIDE SEQUENCE [LARGE SCALE GENOMIC DNA]</scope>
    <source>
        <strain evidence="3 4">Y57</strain>
    </source>
</reference>
<sequence>LHGGAPANFLDVGGGAPKDRVTEEFKIILSDNNVQAVLVNIFVGIVRCDMIAEGIIGAVEEVGVNVPVVVRLEGNNAELGAKKLEECELNIIAAASLTDAAQKVVAAAGGAK</sequence>
<dbReference type="SUPFAM" id="SSF52210">
    <property type="entry name" value="Succinyl-CoA synthetase domains"/>
    <property type="match status" value="1"/>
</dbReference>
<dbReference type="EC" id="6.2.1.5" evidence="3"/>
<accession>A0ABS3D0V4</accession>
<dbReference type="EMBL" id="JAFKCS010000324">
    <property type="protein sequence ID" value="MBN7823011.1"/>
    <property type="molecule type" value="Genomic_DNA"/>
</dbReference>
<evidence type="ECO:0000259" key="2">
    <source>
        <dbReference type="Pfam" id="PF00549"/>
    </source>
</evidence>
<keyword evidence="3" id="KW-0436">Ligase</keyword>
<proteinExistence type="predicted"/>
<dbReference type="GO" id="GO:0004775">
    <property type="term" value="F:succinate-CoA ligase (ADP-forming) activity"/>
    <property type="evidence" value="ECO:0007669"/>
    <property type="project" value="UniProtKB-EC"/>
</dbReference>
<dbReference type="Gene3D" id="3.40.50.261">
    <property type="entry name" value="Succinyl-CoA synthetase domains"/>
    <property type="match status" value="1"/>
</dbReference>
<organism evidence="3 4">
    <name type="scientific">Bowmanella yangjiangensis</name>
    <dbReference type="NCBI Taxonomy" id="2811230"/>
    <lineage>
        <taxon>Bacteria</taxon>
        <taxon>Pseudomonadati</taxon>
        <taxon>Pseudomonadota</taxon>
        <taxon>Gammaproteobacteria</taxon>
        <taxon>Alteromonadales</taxon>
        <taxon>Alteromonadaceae</taxon>
        <taxon>Bowmanella</taxon>
    </lineage>
</organism>
<evidence type="ECO:0000313" key="3">
    <source>
        <dbReference type="EMBL" id="MBN7823011.1"/>
    </source>
</evidence>